<sequence length="148" mass="15725">MRLREWAFLFIVAGCGIALANFVGFQVGLMQSLPGIAILLILSLCGVLINKVLPFRLPIVAYCSLLGLFAACPLSPCRDFVIQSVNQINFTAPLTMVGAFAGISISDQLKEFASQGWKMIIVGLLVMTGTFLGSAVVAQVMLSLTGAI</sequence>
<dbReference type="Proteomes" id="UP000515856">
    <property type="component" value="Chromosome"/>
</dbReference>
<evidence type="ECO:0000313" key="3">
    <source>
        <dbReference type="Proteomes" id="UP000515856"/>
    </source>
</evidence>
<feature type="transmembrane region" description="Helical" evidence="1">
    <location>
        <begin position="6"/>
        <end position="25"/>
    </location>
</feature>
<organism evidence="2 3">
    <name type="scientific">[Eubacterium] hominis</name>
    <dbReference type="NCBI Taxonomy" id="2764325"/>
    <lineage>
        <taxon>Bacteria</taxon>
        <taxon>Bacillati</taxon>
        <taxon>Bacillota</taxon>
        <taxon>Erysipelotrichia</taxon>
        <taxon>Erysipelotrichales</taxon>
        <taxon>Erysipelotrichaceae</taxon>
        <taxon>Amedibacillus</taxon>
    </lineage>
</organism>
<keyword evidence="1" id="KW-1133">Transmembrane helix</keyword>
<dbReference type="EMBL" id="CP060636">
    <property type="protein sequence ID" value="QNM14053.1"/>
    <property type="molecule type" value="Genomic_DNA"/>
</dbReference>
<reference evidence="2 3" key="1">
    <citation type="submission" date="2020-08" db="EMBL/GenBank/DDBJ databases">
        <authorList>
            <person name="Liu C."/>
            <person name="Sun Q."/>
        </authorList>
    </citation>
    <scope>NUCLEOTIDE SEQUENCE [LARGE SCALE GENOMIC DNA]</scope>
    <source>
        <strain evidence="2 3">NSJ-61</strain>
    </source>
</reference>
<feature type="transmembrane region" description="Helical" evidence="1">
    <location>
        <begin position="117"/>
        <end position="142"/>
    </location>
</feature>
<evidence type="ECO:0008006" key="4">
    <source>
        <dbReference type="Google" id="ProtNLM"/>
    </source>
</evidence>
<dbReference type="KEGG" id="ehn:H9Q80_08990"/>
<proteinExistence type="predicted"/>
<keyword evidence="1" id="KW-0472">Membrane</keyword>
<protein>
    <recommendedName>
        <fullName evidence="4">DUF340 domain-containing protein</fullName>
    </recommendedName>
</protein>
<dbReference type="RefSeq" id="WP_117453470.1">
    <property type="nucleotide sequence ID" value="NZ_CP060636.1"/>
</dbReference>
<name>A0A7G9GTC1_9FIRM</name>
<gene>
    <name evidence="2" type="ORF">H9Q80_08990</name>
</gene>
<feature type="transmembrane region" description="Helical" evidence="1">
    <location>
        <begin position="32"/>
        <end position="53"/>
    </location>
</feature>
<evidence type="ECO:0000313" key="2">
    <source>
        <dbReference type="EMBL" id="QNM14053.1"/>
    </source>
</evidence>
<keyword evidence="1" id="KW-0812">Transmembrane</keyword>
<keyword evidence="3" id="KW-1185">Reference proteome</keyword>
<evidence type="ECO:0000256" key="1">
    <source>
        <dbReference type="SAM" id="Phobius"/>
    </source>
</evidence>
<accession>A0A7G9GTC1</accession>
<dbReference type="AlphaFoldDB" id="A0A7G9GTC1"/>